<protein>
    <submittedName>
        <fullName evidence="1">Uncharacterized protein</fullName>
    </submittedName>
</protein>
<keyword evidence="2" id="KW-1185">Reference proteome</keyword>
<evidence type="ECO:0000313" key="1">
    <source>
        <dbReference type="EMBL" id="ASV72890.1"/>
    </source>
</evidence>
<proteinExistence type="predicted"/>
<dbReference type="AlphaFoldDB" id="A0A286RAB7"/>
<reference evidence="1 2" key="1">
    <citation type="journal article" name="Front. Microbiol.">
        <title>Sugar Metabolism of the First Thermophilic Planctomycete Thermogutta terrifontis: Comparative Genomic and Transcriptomic Approaches.</title>
        <authorList>
            <person name="Elcheninov A.G."/>
            <person name="Menzel P."/>
            <person name="Gudbergsdottir S.R."/>
            <person name="Slesarev A.I."/>
            <person name="Kadnikov V.V."/>
            <person name="Krogh A."/>
            <person name="Bonch-Osmolovskaya E.A."/>
            <person name="Peng X."/>
            <person name="Kublanov I.V."/>
        </authorList>
    </citation>
    <scope>NUCLEOTIDE SEQUENCE [LARGE SCALE GENOMIC DNA]</scope>
    <source>
        <strain evidence="1 2">R1</strain>
    </source>
</reference>
<dbReference type="Proteomes" id="UP000215086">
    <property type="component" value="Chromosome"/>
</dbReference>
<accession>A0A286RAB7</accession>
<evidence type="ECO:0000313" key="2">
    <source>
        <dbReference type="Proteomes" id="UP000215086"/>
    </source>
</evidence>
<organism evidence="1 2">
    <name type="scientific">Thermogutta terrifontis</name>
    <dbReference type="NCBI Taxonomy" id="1331910"/>
    <lineage>
        <taxon>Bacteria</taxon>
        <taxon>Pseudomonadati</taxon>
        <taxon>Planctomycetota</taxon>
        <taxon>Planctomycetia</taxon>
        <taxon>Pirellulales</taxon>
        <taxon>Thermoguttaceae</taxon>
        <taxon>Thermogutta</taxon>
    </lineage>
</organism>
<gene>
    <name evidence="1" type="ORF">THTE_0288</name>
</gene>
<dbReference type="EMBL" id="CP018477">
    <property type="protein sequence ID" value="ASV72890.1"/>
    <property type="molecule type" value="Genomic_DNA"/>
</dbReference>
<sequence length="55" mass="6437">MARKPETTRRRKRQTHVSDAGLGWLPKVFKKLWNAWMQFAATEYDATTRTSLSLV</sequence>
<name>A0A286RAB7_9BACT</name>
<dbReference type="KEGG" id="ttf:THTE_0288"/>